<dbReference type="EMBL" id="LAHO01000003">
    <property type="protein sequence ID" value="KKO46708.1"/>
    <property type="molecule type" value="Genomic_DNA"/>
</dbReference>
<dbReference type="OrthoDB" id="5637934at2"/>
<name>A0A0M2VC68_9GAMM</name>
<accession>A0A0M2VC68</accession>
<proteinExistence type="predicted"/>
<dbReference type="RefSeq" id="WP_046556597.1">
    <property type="nucleotide sequence ID" value="NZ_LAHO01000003.1"/>
</dbReference>
<evidence type="ECO:0000313" key="1">
    <source>
        <dbReference type="EMBL" id="KKO46708.1"/>
    </source>
</evidence>
<sequence>MNTASKPLSESVLRRLTNDAVTMFLGEAARYEAAARPGLQLALCNEAVADMNMLIVGAGADHGHFRHMLNSCLERQLPFLTIIFPEAGKALDGIAADLGLAYAVDFPFMVRDDVPLEASGNPDVEVV</sequence>
<keyword evidence="2" id="KW-1185">Reference proteome</keyword>
<protein>
    <submittedName>
        <fullName evidence="1">Uncharacterized protein</fullName>
    </submittedName>
</protein>
<dbReference type="Proteomes" id="UP000034228">
    <property type="component" value="Unassembled WGS sequence"/>
</dbReference>
<dbReference type="AlphaFoldDB" id="A0A0M2VC68"/>
<gene>
    <name evidence="1" type="ORF">WG68_05355</name>
</gene>
<evidence type="ECO:0000313" key="2">
    <source>
        <dbReference type="Proteomes" id="UP000034228"/>
    </source>
</evidence>
<dbReference type="PATRIC" id="fig|336831.14.peg.3382"/>
<organism evidence="1 2">
    <name type="scientific">Arsukibacterium ikkense</name>
    <dbReference type="NCBI Taxonomy" id="336831"/>
    <lineage>
        <taxon>Bacteria</taxon>
        <taxon>Pseudomonadati</taxon>
        <taxon>Pseudomonadota</taxon>
        <taxon>Gammaproteobacteria</taxon>
        <taxon>Chromatiales</taxon>
        <taxon>Chromatiaceae</taxon>
        <taxon>Arsukibacterium</taxon>
    </lineage>
</organism>
<dbReference type="STRING" id="336831.WG68_05355"/>
<reference evidence="1 2" key="1">
    <citation type="submission" date="2015-03" db="EMBL/GenBank/DDBJ databases">
        <title>Draft genome sequences of two protease-producing strains of Arsukibacterium isolated from two cold and alkaline environments.</title>
        <authorList>
            <person name="Lylloff J.E."/>
            <person name="Skov L.B."/>
            <person name="Jepsen M."/>
            <person name="Hallin P.F."/>
            <person name="Sorensen S.J."/>
            <person name="Stougaard P."/>
            <person name="Glaring M.A."/>
        </authorList>
    </citation>
    <scope>NUCLEOTIDE SEQUENCE [LARGE SCALE GENOMIC DNA]</scope>
    <source>
        <strain evidence="1 2">GCM72</strain>
    </source>
</reference>
<comment type="caution">
    <text evidence="1">The sequence shown here is derived from an EMBL/GenBank/DDBJ whole genome shotgun (WGS) entry which is preliminary data.</text>
</comment>